<feature type="transmembrane region" description="Helical" evidence="2">
    <location>
        <begin position="33"/>
        <end position="55"/>
    </location>
</feature>
<evidence type="ECO:0000256" key="1">
    <source>
        <dbReference type="SAM" id="MobiDB-lite"/>
    </source>
</evidence>
<name>A0A5P2DUF1_STRVZ</name>
<evidence type="ECO:0000313" key="3">
    <source>
        <dbReference type="EMBL" id="QES57937.1"/>
    </source>
</evidence>
<keyword evidence="2" id="KW-1133">Transmembrane helix</keyword>
<dbReference type="RefSeq" id="WP_150260806.1">
    <property type="nucleotide sequence ID" value="NZ_CP029189.1"/>
</dbReference>
<keyword evidence="2" id="KW-0472">Membrane</keyword>
<evidence type="ECO:0000256" key="2">
    <source>
        <dbReference type="SAM" id="Phobius"/>
    </source>
</evidence>
<feature type="region of interest" description="Disordered" evidence="1">
    <location>
        <begin position="1"/>
        <end position="20"/>
    </location>
</feature>
<accession>A0A5P2DUF1</accession>
<keyword evidence="2" id="KW-0812">Transmembrane</keyword>
<protein>
    <submittedName>
        <fullName evidence="3">Uncharacterized protein</fullName>
    </submittedName>
</protein>
<sequence>MTAHETTLEGSVLSGTAPEGAEKRARDARRIEGWSIVWMLLAMLIWGCFIFLMVADYGPEVSSYKGTHAVCQGPLGDPSPQDRVCRSDELRQWPALMGILALASLATVTAAATMVYAKVLSRLAHNDGAGVRPQG</sequence>
<evidence type="ECO:0000313" key="4">
    <source>
        <dbReference type="Proteomes" id="UP000324101"/>
    </source>
</evidence>
<feature type="transmembrane region" description="Helical" evidence="2">
    <location>
        <begin position="96"/>
        <end position="117"/>
    </location>
</feature>
<dbReference type="Proteomes" id="UP000324101">
    <property type="component" value="Chromosome"/>
</dbReference>
<reference evidence="3 4" key="1">
    <citation type="submission" date="2018-05" db="EMBL/GenBank/DDBJ databases">
        <title>Streptomyces venezuelae.</title>
        <authorList>
            <person name="Kim W."/>
            <person name="Lee N."/>
            <person name="Cho B.-K."/>
        </authorList>
    </citation>
    <scope>NUCLEOTIDE SEQUENCE [LARGE SCALE GENOMIC DNA]</scope>
    <source>
        <strain evidence="3 4">ATCC 21018</strain>
    </source>
</reference>
<dbReference type="EMBL" id="CP029189">
    <property type="protein sequence ID" value="QES57937.1"/>
    <property type="molecule type" value="Genomic_DNA"/>
</dbReference>
<organism evidence="3 4">
    <name type="scientific">Streptomyces venezuelae</name>
    <dbReference type="NCBI Taxonomy" id="54571"/>
    <lineage>
        <taxon>Bacteria</taxon>
        <taxon>Bacillati</taxon>
        <taxon>Actinomycetota</taxon>
        <taxon>Actinomycetes</taxon>
        <taxon>Kitasatosporales</taxon>
        <taxon>Streptomycetaceae</taxon>
        <taxon>Streptomyces</taxon>
    </lineage>
</organism>
<proteinExistence type="predicted"/>
<gene>
    <name evidence="3" type="ORF">DEJ51_30445</name>
</gene>
<dbReference type="AlphaFoldDB" id="A0A5P2DUF1"/>
<dbReference type="OrthoDB" id="4334013at2"/>